<dbReference type="EMBL" id="JARJCM010000146">
    <property type="protein sequence ID" value="KAJ7025955.1"/>
    <property type="molecule type" value="Genomic_DNA"/>
</dbReference>
<dbReference type="AlphaFoldDB" id="A0AAD6SNB9"/>
<protein>
    <submittedName>
        <fullName evidence="2">Uncharacterized protein</fullName>
    </submittedName>
</protein>
<dbReference type="EMBL" id="JARJCM010000088">
    <property type="protein sequence ID" value="KAJ7030749.1"/>
    <property type="molecule type" value="Genomic_DNA"/>
</dbReference>
<evidence type="ECO:0000313" key="3">
    <source>
        <dbReference type="Proteomes" id="UP001218188"/>
    </source>
</evidence>
<proteinExistence type="predicted"/>
<reference evidence="2" key="1">
    <citation type="submission" date="2023-03" db="EMBL/GenBank/DDBJ databases">
        <title>Massive genome expansion in bonnet fungi (Mycena s.s.) driven by repeated elements and novel gene families across ecological guilds.</title>
        <authorList>
            <consortium name="Lawrence Berkeley National Laboratory"/>
            <person name="Harder C.B."/>
            <person name="Miyauchi S."/>
            <person name="Viragh M."/>
            <person name="Kuo A."/>
            <person name="Thoen E."/>
            <person name="Andreopoulos B."/>
            <person name="Lu D."/>
            <person name="Skrede I."/>
            <person name="Drula E."/>
            <person name="Henrissat B."/>
            <person name="Morin E."/>
            <person name="Kohler A."/>
            <person name="Barry K."/>
            <person name="LaButti K."/>
            <person name="Morin E."/>
            <person name="Salamov A."/>
            <person name="Lipzen A."/>
            <person name="Mereny Z."/>
            <person name="Hegedus B."/>
            <person name="Baldrian P."/>
            <person name="Stursova M."/>
            <person name="Weitz H."/>
            <person name="Taylor A."/>
            <person name="Grigoriev I.V."/>
            <person name="Nagy L.G."/>
            <person name="Martin F."/>
            <person name="Kauserud H."/>
        </authorList>
    </citation>
    <scope>NUCLEOTIDE SEQUENCE</scope>
    <source>
        <strain evidence="2">CBHHK200</strain>
    </source>
</reference>
<dbReference type="Proteomes" id="UP001218188">
    <property type="component" value="Unassembled WGS sequence"/>
</dbReference>
<organism evidence="2 3">
    <name type="scientific">Mycena alexandri</name>
    <dbReference type="NCBI Taxonomy" id="1745969"/>
    <lineage>
        <taxon>Eukaryota</taxon>
        <taxon>Fungi</taxon>
        <taxon>Dikarya</taxon>
        <taxon>Basidiomycota</taxon>
        <taxon>Agaricomycotina</taxon>
        <taxon>Agaricomycetes</taxon>
        <taxon>Agaricomycetidae</taxon>
        <taxon>Agaricales</taxon>
        <taxon>Marasmiineae</taxon>
        <taxon>Mycenaceae</taxon>
        <taxon>Mycena</taxon>
    </lineage>
</organism>
<keyword evidence="3" id="KW-1185">Reference proteome</keyword>
<sequence length="120" mass="14282">MSATTLAGEVYPYPPVRRQTTLISDHFFTRKRRIQGVFEGERLLFLRRWLPIFFMHVDAKTLRDFWPTLITNYWSEFPEFAGGHLSPQEVDVRVVTIKQTEGRLKAWFNHERMKRARANA</sequence>
<accession>A0AAD6SNB9</accession>
<evidence type="ECO:0000313" key="2">
    <source>
        <dbReference type="EMBL" id="KAJ7030749.1"/>
    </source>
</evidence>
<name>A0AAD6SNB9_9AGAR</name>
<evidence type="ECO:0000313" key="1">
    <source>
        <dbReference type="EMBL" id="KAJ7025955.1"/>
    </source>
</evidence>
<gene>
    <name evidence="2" type="ORF">C8F04DRAFT_1186593</name>
    <name evidence="1" type="ORF">C8F04DRAFT_1190991</name>
</gene>
<comment type="caution">
    <text evidence="2">The sequence shown here is derived from an EMBL/GenBank/DDBJ whole genome shotgun (WGS) entry which is preliminary data.</text>
</comment>